<dbReference type="Proteomes" id="UP001182171">
    <property type="component" value="Segment"/>
</dbReference>
<organism evidence="2 3">
    <name type="scientific">Escherichia phage vB_EcoP_PAS7</name>
    <dbReference type="NCBI Taxonomy" id="3053875"/>
    <lineage>
        <taxon>Viruses</taxon>
        <taxon>Duplodnaviria</taxon>
        <taxon>Heunggongvirae</taxon>
        <taxon>Uroviricota</taxon>
        <taxon>Caudoviricetes</taxon>
        <taxon>Autographivirales</taxon>
        <taxon>Autoscriptoviridae</taxon>
        <taxon>Slopekvirinae</taxon>
        <taxon>Cepavirus</taxon>
        <taxon>Cepavirus PAS7</taxon>
    </lineage>
</organism>
<evidence type="ECO:0000313" key="2">
    <source>
        <dbReference type="EMBL" id="WMX18822.1"/>
    </source>
</evidence>
<keyword evidence="2" id="KW-0456">Lyase</keyword>
<feature type="region of interest" description="Disordered" evidence="1">
    <location>
        <begin position="252"/>
        <end position="279"/>
    </location>
</feature>
<evidence type="ECO:0000313" key="3">
    <source>
        <dbReference type="Proteomes" id="UP001182171"/>
    </source>
</evidence>
<protein>
    <submittedName>
        <fullName evidence="2">Peptidoglycan lytic exotransglycosylase</fullName>
        <ecNumber evidence="2">4.2.2.n1</ecNumber>
    </submittedName>
</protein>
<keyword evidence="3" id="KW-1185">Reference proteome</keyword>
<accession>A0AA51VIC2</accession>
<sequence length="1256" mass="137074">MAQFLNQEANPAIKDSAKGDTLVEVQQPQETVRWNDATDLGASALERASLTAQAKTPAVTAGESFMAGVGNSIVAASLRKAFSPDFPTDTSFKPIEMLQKDNRTRIYTPNQEEIEYLQGSVSLEDYNYRIEQMLEQRERDQTAGANLISGIAGSVIGDAPTLLAPFAAAGVAGRAGLAVRSAIRAADVGSAYYAQDQLGQSEGITALVAAVSGVDQLFDIRKAVNARRAVQRTVAGATEDVADTAANNAVDASTGTTRGSTRTEMQFDEAAPTKRTAPDSDAFTTKIDSLESTPLKKPIRILKGQQARVSVRASDVTKNLLARDVLDEGQKALLRSLDGIIDDVPVHLVGDTNISSRYNLANNAVTLRASKKGPRTWNTYGDAINGLDSNTAKIAVHELIHAATVRAIQSGTPEALEATANLTRIREQLLTSPNLNARMRYSLSSNEELLAGLADDKGLVNLLRNTEVEGASAIRRIAQTILKALGAKVEGNALNAVLDSYDALLDVAAKERGVTRYKSQAFSEYGEFADTANGAVKQLDTFKKTFARSFSLYDNIAEGSKELADLLVSDGAAVGARRPSVADYKRNLQLELDGAASVVEKAIVDSLRADGIGLLDAFLQRNKFKAARRERESKLAQYLDQAYSAETAGREIPTPPQDIAPLVKAYVDSEWATKWYDHLQKSGLVEVDSQIKRSPYYFPRSYSYDAIRQQINTGARQASDYRDLFRQALRDIYPDMTAEVAGRVAREMFESIYNGKSKQTGPAWRSILGGVGNEVIVDAMRAAGVADDQIRNFLTTNVAREATQTSRVKNLRTRNRFDLQKEYVVNGQAMRMADILDTDVAKQMQGYTNRVSGRVAFAYAGVTDLNALEGMINAAKSTVRDPDRYQKHVDDTIDFMVGAPVQGSEVPEIFRAAGNLANATVLKNSGLYQLADTALAMKEFGMARVLRSMKKEKWWKEATAVAKDASQSARLDSILRGSIQKELRFRWLNSYADDNLDLTRSSRWFNITQNIGQAARHVNGMGLVHRLQTNVNAGIVMDELKLMLNGDAEATKRLQRWGLDPELAKRMQAAASPDVDALLPDDLQLQLEIIGTRLMDHVIQQIRVGETSHFAQFSPVGRVVVGYGSFAVAGTNKILRREYRDNGWIGLAHLAAYQFPLMYLITQARLSADGRKESEGKIIAEAVKAMSILGGFSFVTGIFDDQTPKHSLTATGYAMNILGLIQKVAAGEAGLKDVSRSLPLLQEFMPTRAIINNFGD</sequence>
<reference evidence="2" key="1">
    <citation type="submission" date="2023-05" db="EMBL/GenBank/DDBJ databases">
        <title>Complete genome sequence of three non-O157 smooth Escherichia coli infecting phages.</title>
        <authorList>
            <person name="Pas C."/>
            <person name="Briers Y."/>
            <person name="Fieseler L."/>
        </authorList>
    </citation>
    <scope>NUCLEOTIDE SEQUENCE</scope>
</reference>
<evidence type="ECO:0000256" key="1">
    <source>
        <dbReference type="SAM" id="MobiDB-lite"/>
    </source>
</evidence>
<feature type="compositionally biased region" description="Low complexity" evidence="1">
    <location>
        <begin position="252"/>
        <end position="263"/>
    </location>
</feature>
<name>A0AA51VIC2_9CAUD</name>
<dbReference type="EC" id="4.2.2.n1" evidence="2"/>
<dbReference type="EMBL" id="OQ921331">
    <property type="protein sequence ID" value="WMX18822.1"/>
    <property type="molecule type" value="Genomic_DNA"/>
</dbReference>
<proteinExistence type="predicted"/>
<feature type="region of interest" description="Disordered" evidence="1">
    <location>
        <begin position="1"/>
        <end position="20"/>
    </location>
</feature>
<dbReference type="GO" id="GO:0016829">
    <property type="term" value="F:lyase activity"/>
    <property type="evidence" value="ECO:0007669"/>
    <property type="project" value="UniProtKB-KW"/>
</dbReference>